<evidence type="ECO:0000313" key="3">
    <source>
        <dbReference type="Proteomes" id="UP000624703"/>
    </source>
</evidence>
<dbReference type="Pfam" id="PF12843">
    <property type="entry name" value="QSregVF_b"/>
    <property type="match status" value="1"/>
</dbReference>
<sequence>MITEIDRDDFRNLLEEISNCYMPFGKFGPKDYPPRGVPIYDLPPEYLAWFAERGFPKGRLGELMQHVCVFKETGMDMLFEPMRKRNGGRTRLSKKPSQGSFDF</sequence>
<evidence type="ECO:0000256" key="1">
    <source>
        <dbReference type="SAM" id="MobiDB-lite"/>
    </source>
</evidence>
<dbReference type="EMBL" id="JAENIM010000044">
    <property type="protein sequence ID" value="MBK1792263.1"/>
    <property type="molecule type" value="Genomic_DNA"/>
</dbReference>
<dbReference type="AlphaFoldDB" id="A0A8J7MGB9"/>
<dbReference type="RefSeq" id="WP_200312276.1">
    <property type="nucleotide sequence ID" value="NZ_JAENIM010000044.1"/>
</dbReference>
<gene>
    <name evidence="2" type="ORF">JIN82_13960</name>
</gene>
<organism evidence="2 3">
    <name type="scientific">Persicirhabdus sediminis</name>
    <dbReference type="NCBI Taxonomy" id="454144"/>
    <lineage>
        <taxon>Bacteria</taxon>
        <taxon>Pseudomonadati</taxon>
        <taxon>Verrucomicrobiota</taxon>
        <taxon>Verrucomicrobiia</taxon>
        <taxon>Verrucomicrobiales</taxon>
        <taxon>Verrucomicrobiaceae</taxon>
        <taxon>Persicirhabdus</taxon>
    </lineage>
</organism>
<dbReference type="InterPro" id="IPR024530">
    <property type="entry name" value="QSregVF_b"/>
</dbReference>
<protein>
    <submittedName>
        <fullName evidence="2">DUF3820 family protein</fullName>
    </submittedName>
</protein>
<evidence type="ECO:0000313" key="2">
    <source>
        <dbReference type="EMBL" id="MBK1792263.1"/>
    </source>
</evidence>
<keyword evidence="3" id="KW-1185">Reference proteome</keyword>
<feature type="region of interest" description="Disordered" evidence="1">
    <location>
        <begin position="83"/>
        <end position="103"/>
    </location>
</feature>
<name>A0A8J7MGB9_9BACT</name>
<proteinExistence type="predicted"/>
<feature type="compositionally biased region" description="Basic residues" evidence="1">
    <location>
        <begin position="84"/>
        <end position="94"/>
    </location>
</feature>
<dbReference type="Proteomes" id="UP000624703">
    <property type="component" value="Unassembled WGS sequence"/>
</dbReference>
<comment type="caution">
    <text evidence="2">The sequence shown here is derived from an EMBL/GenBank/DDBJ whole genome shotgun (WGS) entry which is preliminary data.</text>
</comment>
<accession>A0A8J7MGB9</accession>
<reference evidence="2" key="1">
    <citation type="submission" date="2021-01" db="EMBL/GenBank/DDBJ databases">
        <title>Modified the classification status of verrucomicrobia.</title>
        <authorList>
            <person name="Feng X."/>
        </authorList>
    </citation>
    <scope>NUCLEOTIDE SEQUENCE</scope>
    <source>
        <strain evidence="2">_KCTC 22039</strain>
    </source>
</reference>